<feature type="signal peptide" evidence="4">
    <location>
        <begin position="1"/>
        <end position="21"/>
    </location>
</feature>
<keyword evidence="7" id="KW-1185">Reference proteome</keyword>
<dbReference type="STRING" id="1081103.A0A0B2WUZ1"/>
<feature type="chain" id="PRO_5002096215" evidence="4">
    <location>
        <begin position="22"/>
        <end position="345"/>
    </location>
</feature>
<evidence type="ECO:0000256" key="2">
    <source>
        <dbReference type="ARBA" id="ARBA00047591"/>
    </source>
</evidence>
<comment type="catalytic activity">
    <reaction evidence="2">
        <text>a diacylglycerol + H2O = a monoacylglycerol + a fatty acid + H(+)</text>
        <dbReference type="Rhea" id="RHEA:32731"/>
        <dbReference type="ChEBI" id="CHEBI:15377"/>
        <dbReference type="ChEBI" id="CHEBI:15378"/>
        <dbReference type="ChEBI" id="CHEBI:17408"/>
        <dbReference type="ChEBI" id="CHEBI:18035"/>
        <dbReference type="ChEBI" id="CHEBI:28868"/>
    </reaction>
</comment>
<feature type="domain" description="Fungal lipase-type" evidence="5">
    <location>
        <begin position="109"/>
        <end position="240"/>
    </location>
</feature>
<comment type="caution">
    <text evidence="6">The sequence shown here is derived from an EMBL/GenBank/DDBJ whole genome shotgun (WGS) entry which is preliminary data.</text>
</comment>
<evidence type="ECO:0000313" key="6">
    <source>
        <dbReference type="EMBL" id="KHN97242.1"/>
    </source>
</evidence>
<dbReference type="SUPFAM" id="SSF53474">
    <property type="entry name" value="alpha/beta-Hydrolases"/>
    <property type="match status" value="1"/>
</dbReference>
<dbReference type="OrthoDB" id="426718at2759"/>
<evidence type="ECO:0000256" key="3">
    <source>
        <dbReference type="ARBA" id="ARBA00048461"/>
    </source>
</evidence>
<dbReference type="InterPro" id="IPR051218">
    <property type="entry name" value="Sec_MonoDiacylglyc_Lipase"/>
</dbReference>
<dbReference type="Pfam" id="PF01764">
    <property type="entry name" value="Lipase_3"/>
    <property type="match status" value="1"/>
</dbReference>
<dbReference type="Proteomes" id="UP000030816">
    <property type="component" value="Unassembled WGS sequence"/>
</dbReference>
<dbReference type="CDD" id="cd00519">
    <property type="entry name" value="Lipase_3"/>
    <property type="match status" value="1"/>
</dbReference>
<dbReference type="InterPro" id="IPR002921">
    <property type="entry name" value="Fungal_lipase-type"/>
</dbReference>
<dbReference type="GeneID" id="63739294"/>
<sequence>MFCRTAFGFAALAAASASIAADGYAKALEIRWGGAPISDTDFDNLKFYSQHSAAAYCNIRVPNGHVITCGNMACPLVARNRPTVVATVVGALTGVGAYVAIDYVRMEIVVSIRGSNNIRNYITDLVFPWSDCPFTSQCKLHIGFAQGWNEIKASVGRAIAVSRRGNPRFTVVFTGHSLGGAVATIGAAYLRSGGLPVNLYTYGAPRVGNERFASWFSNGIQGRQWRVTHEDDPVPRLPPILAGYRHISPEYWLTGGNGGNTYKTDYTVSDVRVCEGAASIGCNAGRDVTDMYAHLYYFGSTASCGSLPLQLRDVDGQDGPLPEDISRRLAAWSRRDQESVKNEGI</sequence>
<dbReference type="PANTHER" id="PTHR45856">
    <property type="entry name" value="ALPHA/BETA-HYDROLASES SUPERFAMILY PROTEIN"/>
    <property type="match status" value="1"/>
</dbReference>
<dbReference type="Gene3D" id="3.40.50.1820">
    <property type="entry name" value="alpha/beta hydrolase"/>
    <property type="match status" value="1"/>
</dbReference>
<dbReference type="AlphaFoldDB" id="A0A0B2WUZ1"/>
<dbReference type="InterPro" id="IPR029058">
    <property type="entry name" value="AB_hydrolase_fold"/>
</dbReference>
<comment type="similarity">
    <text evidence="1">Belongs to the AB hydrolase superfamily. Lipase family. Class 3 subfamily.</text>
</comment>
<evidence type="ECO:0000256" key="4">
    <source>
        <dbReference type="SAM" id="SignalP"/>
    </source>
</evidence>
<gene>
    <name evidence="6" type="ORF">MAM_04839</name>
</gene>
<accession>A0A0B2WUZ1</accession>
<dbReference type="HOGENOM" id="CLU_032957_1_0_1"/>
<evidence type="ECO:0000256" key="1">
    <source>
        <dbReference type="ARBA" id="ARBA00043996"/>
    </source>
</evidence>
<dbReference type="GO" id="GO:0006629">
    <property type="term" value="P:lipid metabolic process"/>
    <property type="evidence" value="ECO:0007669"/>
    <property type="project" value="InterPro"/>
</dbReference>
<evidence type="ECO:0000259" key="5">
    <source>
        <dbReference type="Pfam" id="PF01764"/>
    </source>
</evidence>
<keyword evidence="4" id="KW-0732">Signal</keyword>
<dbReference type="EMBL" id="AZHE01000011">
    <property type="protein sequence ID" value="KHN97242.1"/>
    <property type="molecule type" value="Genomic_DNA"/>
</dbReference>
<dbReference type="PANTHER" id="PTHR45856:SF11">
    <property type="entry name" value="FUNGAL LIPASE-LIKE DOMAIN-CONTAINING PROTEIN"/>
    <property type="match status" value="1"/>
</dbReference>
<name>A0A0B2WUZ1_METAS</name>
<reference evidence="6 7" key="1">
    <citation type="journal article" date="2014" name="Proc. Natl. Acad. Sci. U.S.A.">
        <title>Trajectory and genomic determinants of fungal-pathogen speciation and host adaptation.</title>
        <authorList>
            <person name="Hu X."/>
            <person name="Xiao G."/>
            <person name="Zheng P."/>
            <person name="Shang Y."/>
            <person name="Su Y."/>
            <person name="Zhang X."/>
            <person name="Liu X."/>
            <person name="Zhan S."/>
            <person name="St Leger R.J."/>
            <person name="Wang C."/>
        </authorList>
    </citation>
    <scope>NUCLEOTIDE SEQUENCE [LARGE SCALE GENOMIC DNA]</scope>
    <source>
        <strain evidence="6 7">ARSEF 1941</strain>
    </source>
</reference>
<comment type="catalytic activity">
    <reaction evidence="3">
        <text>a monoacylglycerol + H2O = glycerol + a fatty acid + H(+)</text>
        <dbReference type="Rhea" id="RHEA:15245"/>
        <dbReference type="ChEBI" id="CHEBI:15377"/>
        <dbReference type="ChEBI" id="CHEBI:15378"/>
        <dbReference type="ChEBI" id="CHEBI:17408"/>
        <dbReference type="ChEBI" id="CHEBI:17754"/>
        <dbReference type="ChEBI" id="CHEBI:28868"/>
    </reaction>
</comment>
<organism evidence="6 7">
    <name type="scientific">Metarhizium album (strain ARSEF 1941)</name>
    <dbReference type="NCBI Taxonomy" id="1081103"/>
    <lineage>
        <taxon>Eukaryota</taxon>
        <taxon>Fungi</taxon>
        <taxon>Dikarya</taxon>
        <taxon>Ascomycota</taxon>
        <taxon>Pezizomycotina</taxon>
        <taxon>Sordariomycetes</taxon>
        <taxon>Hypocreomycetidae</taxon>
        <taxon>Hypocreales</taxon>
        <taxon>Clavicipitaceae</taxon>
        <taxon>Metarhizium</taxon>
    </lineage>
</organism>
<proteinExistence type="inferred from homology"/>
<dbReference type="RefSeq" id="XP_040678308.1">
    <property type="nucleotide sequence ID" value="XM_040823637.1"/>
</dbReference>
<protein>
    <submittedName>
        <fullName evidence="6">Lipase</fullName>
    </submittedName>
</protein>
<evidence type="ECO:0000313" key="7">
    <source>
        <dbReference type="Proteomes" id="UP000030816"/>
    </source>
</evidence>